<gene>
    <name evidence="2" type="ORF">K8U91_05585</name>
</gene>
<dbReference type="RefSeq" id="WP_273305951.1">
    <property type="nucleotide sequence ID" value="NZ_DYUD01000017.1"/>
</dbReference>
<name>A0A921MRE0_9BACT</name>
<evidence type="ECO:0000313" key="2">
    <source>
        <dbReference type="EMBL" id="HJG88930.1"/>
    </source>
</evidence>
<comment type="caution">
    <text evidence="2">The sequence shown here is derived from an EMBL/GenBank/DDBJ whole genome shotgun (WGS) entry which is preliminary data.</text>
</comment>
<keyword evidence="1" id="KW-0175">Coiled coil</keyword>
<feature type="coiled-coil region" evidence="1">
    <location>
        <begin position="263"/>
        <end position="293"/>
    </location>
</feature>
<protein>
    <submittedName>
        <fullName evidence="2">PD-(D/E)XK nuclease family protein</fullName>
    </submittedName>
</protein>
<sequence>MKEERVVEIFDLLEGIKEKAVSEVKYLFDIVETVEKVKEKWLPRLPYHLNIIDELHINENGHSRILTKLLQYKSESGKYEFLESLLAYIVANRDCIDFGNIKIKKPQITQEKCRIDMWVRDKDYAIIFENKVYNARDREYQLSKYINRTKQYNYREEQIFVVYLSSNGKDPDSQSWGNYRKSFVSRYVNLSFHDDIIDWLKNQIIPKIRGSDFYLNSAVLQYIDYLEGIYHKRTIHKEMNMEIKKVIEERLKLDKCLDNSERVRLLQSKIEDIDEIRQQIEELQNEYRNKIFASWREEVANRFPQYRHTSPEDETHVGVIMEIEGIEIWAYIYENNQLYCQVEVAGDLPKRKRNIKKSWVYRGVKDLLPQEQSDAIWEYFDYNDFEGVFNCFLQVVERCQQEIERENQADVESGSESVE</sequence>
<dbReference type="EMBL" id="DYUD01000017">
    <property type="protein sequence ID" value="HJG88930.1"/>
    <property type="molecule type" value="Genomic_DNA"/>
</dbReference>
<reference evidence="2" key="2">
    <citation type="submission" date="2021-09" db="EMBL/GenBank/DDBJ databases">
        <authorList>
            <person name="Gilroy R."/>
        </authorList>
    </citation>
    <scope>NUCLEOTIDE SEQUENCE</scope>
    <source>
        <strain evidence="2">CHK121-7720</strain>
    </source>
</reference>
<dbReference type="Proteomes" id="UP000757103">
    <property type="component" value="Unassembled WGS sequence"/>
</dbReference>
<reference evidence="2" key="1">
    <citation type="journal article" date="2021" name="PeerJ">
        <title>Extensive microbial diversity within the chicken gut microbiome revealed by metagenomics and culture.</title>
        <authorList>
            <person name="Gilroy R."/>
            <person name="Ravi A."/>
            <person name="Getino M."/>
            <person name="Pursley I."/>
            <person name="Horton D.L."/>
            <person name="Alikhan N.F."/>
            <person name="Baker D."/>
            <person name="Gharbi K."/>
            <person name="Hall N."/>
            <person name="Watson M."/>
            <person name="Adriaenssens E.M."/>
            <person name="Foster-Nyarko E."/>
            <person name="Jarju S."/>
            <person name="Secka A."/>
            <person name="Antonio M."/>
            <person name="Oren A."/>
            <person name="Chaudhuri R.R."/>
            <person name="La Ragione R."/>
            <person name="Hildebrand F."/>
            <person name="Pallen M.J."/>
        </authorList>
    </citation>
    <scope>NUCLEOTIDE SEQUENCE</scope>
    <source>
        <strain evidence="2">CHK121-7720</strain>
    </source>
</reference>
<dbReference type="AlphaFoldDB" id="A0A921MRE0"/>
<dbReference type="InterPro" id="IPR029470">
    <property type="entry name" value="PDDEXK_4"/>
</dbReference>
<organism evidence="2 3">
    <name type="scientific">Barnesiella viscericola</name>
    <dbReference type="NCBI Taxonomy" id="397865"/>
    <lineage>
        <taxon>Bacteria</taxon>
        <taxon>Pseudomonadati</taxon>
        <taxon>Bacteroidota</taxon>
        <taxon>Bacteroidia</taxon>
        <taxon>Bacteroidales</taxon>
        <taxon>Barnesiellaceae</taxon>
        <taxon>Barnesiella</taxon>
    </lineage>
</organism>
<evidence type="ECO:0000256" key="1">
    <source>
        <dbReference type="SAM" id="Coils"/>
    </source>
</evidence>
<accession>A0A921MRE0</accession>
<proteinExistence type="predicted"/>
<dbReference type="Pfam" id="PF14281">
    <property type="entry name" value="PDDEXK_4"/>
    <property type="match status" value="1"/>
</dbReference>
<evidence type="ECO:0000313" key="3">
    <source>
        <dbReference type="Proteomes" id="UP000757103"/>
    </source>
</evidence>